<feature type="binding site" evidence="6">
    <location>
        <position position="9"/>
    </location>
    <ligand>
        <name>Zn(2+)</name>
        <dbReference type="ChEBI" id="CHEBI:29105"/>
    </ligand>
</feature>
<dbReference type="PROSITE" id="PS51915">
    <property type="entry name" value="ZAD"/>
    <property type="match status" value="1"/>
</dbReference>
<dbReference type="GO" id="GO:0008270">
    <property type="term" value="F:zinc ion binding"/>
    <property type="evidence" value="ECO:0007669"/>
    <property type="project" value="UniProtKB-UniRule"/>
</dbReference>
<dbReference type="PANTHER" id="PTHR24379">
    <property type="entry name" value="KRAB AND ZINC FINGER DOMAIN-CONTAINING"/>
    <property type="match status" value="1"/>
</dbReference>
<feature type="binding site" evidence="6">
    <location>
        <position position="6"/>
    </location>
    <ligand>
        <name>Zn(2+)</name>
        <dbReference type="ChEBI" id="CHEBI:29105"/>
    </ligand>
</feature>
<accession>A0A336L5N4</accession>
<evidence type="ECO:0000313" key="10">
    <source>
        <dbReference type="EMBL" id="SSX31409.1"/>
    </source>
</evidence>
<dbReference type="SMART" id="SM00868">
    <property type="entry name" value="zf-AD"/>
    <property type="match status" value="1"/>
</dbReference>
<keyword evidence="3 5" id="KW-0863">Zinc-finger</keyword>
<feature type="domain" description="C2H2-type" evidence="7">
    <location>
        <begin position="358"/>
        <end position="385"/>
    </location>
</feature>
<dbReference type="SMART" id="SM00355">
    <property type="entry name" value="ZnF_C2H2"/>
    <property type="match status" value="10"/>
</dbReference>
<dbReference type="GO" id="GO:0005634">
    <property type="term" value="C:nucleus"/>
    <property type="evidence" value="ECO:0007669"/>
    <property type="project" value="InterPro"/>
</dbReference>
<evidence type="ECO:0000259" key="7">
    <source>
        <dbReference type="PROSITE" id="PS50157"/>
    </source>
</evidence>
<feature type="domain" description="C2H2-type" evidence="7">
    <location>
        <begin position="183"/>
        <end position="210"/>
    </location>
</feature>
<sequence>MSNSICRFCMSQESSMISIFDSNREITEKAKICLNIEIQVDDTLPKVLCEECVNILDGYYQFSLQCQRTEKLLKELHDNSLPDDKVEGDKNEFYFDEIPLKIVIEPFSMVPYSDQTATCDICMFKTNSIEALNLHQQLVHVKDPEESVSLEYKCDLCEKLFLNDEAKRNHLRYSCTFRDTSSYVCDFCGKSFTKKYILKIHLNLHLKSKEFKCKSCDKIYYTRSSLILHYRSHSIEPCPVCQKVLKSYNLPDHMLKHTGKYQFECPLCKKLKYPNKWALNQHMKTHFKSKPSVIESLICECGRKFKSLRGKQCHQANGCESICKDNFSFKCEVCGKGFMKKNNLSRHLICHNENSYKWKCEICDKKFNNSSNFKVHQYSHNTDKNIPCKYCDKLFKNQDSLRSHYVQHEGKLFSCRICDKTLATHTLLKYHMKKKHEIESNE</sequence>
<dbReference type="SUPFAM" id="SSF57667">
    <property type="entry name" value="beta-beta-alpha zinc fingers"/>
    <property type="match status" value="4"/>
</dbReference>
<evidence type="ECO:0000256" key="6">
    <source>
        <dbReference type="PROSITE-ProRule" id="PRU01263"/>
    </source>
</evidence>
<keyword evidence="4 6" id="KW-0862">Zinc</keyword>
<dbReference type="SUPFAM" id="SSF57716">
    <property type="entry name" value="Glucocorticoid receptor-like (DNA-binding domain)"/>
    <property type="match status" value="1"/>
</dbReference>
<evidence type="ECO:0000259" key="8">
    <source>
        <dbReference type="PROSITE" id="PS51915"/>
    </source>
</evidence>
<dbReference type="Gene3D" id="3.40.1800.20">
    <property type="match status" value="1"/>
</dbReference>
<keyword evidence="2" id="KW-0677">Repeat</keyword>
<dbReference type="GO" id="GO:0000977">
    <property type="term" value="F:RNA polymerase II transcription regulatory region sequence-specific DNA binding"/>
    <property type="evidence" value="ECO:0007669"/>
    <property type="project" value="TreeGrafter"/>
</dbReference>
<feature type="domain" description="C2H2-type" evidence="7">
    <location>
        <begin position="386"/>
        <end position="413"/>
    </location>
</feature>
<evidence type="ECO:0000256" key="2">
    <source>
        <dbReference type="ARBA" id="ARBA00022737"/>
    </source>
</evidence>
<evidence type="ECO:0000256" key="1">
    <source>
        <dbReference type="ARBA" id="ARBA00022723"/>
    </source>
</evidence>
<organism evidence="9">
    <name type="scientific">Culicoides sonorensis</name>
    <name type="common">Biting midge</name>
    <dbReference type="NCBI Taxonomy" id="179676"/>
    <lineage>
        <taxon>Eukaryota</taxon>
        <taxon>Metazoa</taxon>
        <taxon>Ecdysozoa</taxon>
        <taxon>Arthropoda</taxon>
        <taxon>Hexapoda</taxon>
        <taxon>Insecta</taxon>
        <taxon>Pterygota</taxon>
        <taxon>Neoptera</taxon>
        <taxon>Endopterygota</taxon>
        <taxon>Diptera</taxon>
        <taxon>Nematocera</taxon>
        <taxon>Chironomoidea</taxon>
        <taxon>Ceratopogonidae</taxon>
        <taxon>Ceratopogoninae</taxon>
        <taxon>Culicoides</taxon>
        <taxon>Monoculicoides</taxon>
    </lineage>
</organism>
<dbReference type="GO" id="GO:0000981">
    <property type="term" value="F:DNA-binding transcription factor activity, RNA polymerase II-specific"/>
    <property type="evidence" value="ECO:0007669"/>
    <property type="project" value="TreeGrafter"/>
</dbReference>
<proteinExistence type="predicted"/>
<dbReference type="InterPro" id="IPR012934">
    <property type="entry name" value="Znf_AD"/>
</dbReference>
<feature type="domain" description="C2H2-type" evidence="7">
    <location>
        <begin position="413"/>
        <end position="441"/>
    </location>
</feature>
<name>A0A336L5N4_CULSO</name>
<gene>
    <name evidence="9" type="primary">CSON003606</name>
</gene>
<feature type="binding site" evidence="6">
    <location>
        <position position="52"/>
    </location>
    <ligand>
        <name>Zn(2+)</name>
        <dbReference type="ChEBI" id="CHEBI:29105"/>
    </ligand>
</feature>
<evidence type="ECO:0000313" key="9">
    <source>
        <dbReference type="EMBL" id="SSX11845.1"/>
    </source>
</evidence>
<dbReference type="Pfam" id="PF07776">
    <property type="entry name" value="zf-AD"/>
    <property type="match status" value="1"/>
</dbReference>
<dbReference type="InterPro" id="IPR013087">
    <property type="entry name" value="Znf_C2H2_type"/>
</dbReference>
<dbReference type="Gene3D" id="3.30.160.60">
    <property type="entry name" value="Classic Zinc Finger"/>
    <property type="match status" value="7"/>
</dbReference>
<dbReference type="PROSITE" id="PS00028">
    <property type="entry name" value="ZINC_FINGER_C2H2_1"/>
    <property type="match status" value="6"/>
</dbReference>
<feature type="domain" description="ZAD" evidence="8">
    <location>
        <begin position="4"/>
        <end position="76"/>
    </location>
</feature>
<feature type="domain" description="C2H2-type" evidence="7">
    <location>
        <begin position="211"/>
        <end position="238"/>
    </location>
</feature>
<reference evidence="9" key="1">
    <citation type="submission" date="2018-04" db="EMBL/GenBank/DDBJ databases">
        <authorList>
            <person name="Go L.Y."/>
            <person name="Mitchell J.A."/>
        </authorList>
    </citation>
    <scope>NUCLEOTIDE SEQUENCE</scope>
    <source>
        <tissue evidence="9">Whole organism</tissue>
    </source>
</reference>
<dbReference type="Pfam" id="PF00096">
    <property type="entry name" value="zf-C2H2"/>
    <property type="match status" value="5"/>
</dbReference>
<feature type="binding site" evidence="6">
    <location>
        <position position="49"/>
    </location>
    <ligand>
        <name>Zn(2+)</name>
        <dbReference type="ChEBI" id="CHEBI:29105"/>
    </ligand>
</feature>
<evidence type="ECO:0000256" key="4">
    <source>
        <dbReference type="ARBA" id="ARBA00022833"/>
    </source>
</evidence>
<dbReference type="EMBL" id="UFQT01001683">
    <property type="protein sequence ID" value="SSX31409.1"/>
    <property type="molecule type" value="Genomic_DNA"/>
</dbReference>
<dbReference type="VEuPathDB" id="VectorBase:CSON003606"/>
<dbReference type="PANTHER" id="PTHR24379:SF127">
    <property type="entry name" value="BLOODY FINGERS-RELATED"/>
    <property type="match status" value="1"/>
</dbReference>
<dbReference type="AlphaFoldDB" id="A0A336L5N4"/>
<feature type="domain" description="C2H2-type" evidence="7">
    <location>
        <begin position="329"/>
        <end position="356"/>
    </location>
</feature>
<dbReference type="OMA" id="NDWTESR"/>
<keyword evidence="1 6" id="KW-0479">Metal-binding</keyword>
<evidence type="ECO:0000256" key="3">
    <source>
        <dbReference type="ARBA" id="ARBA00022771"/>
    </source>
</evidence>
<dbReference type="InterPro" id="IPR036236">
    <property type="entry name" value="Znf_C2H2_sf"/>
</dbReference>
<reference evidence="10" key="2">
    <citation type="submission" date="2018-07" db="EMBL/GenBank/DDBJ databases">
        <authorList>
            <person name="Quirk P.G."/>
            <person name="Krulwich T.A."/>
        </authorList>
    </citation>
    <scope>NUCLEOTIDE SEQUENCE</scope>
</reference>
<dbReference type="PROSITE" id="PS50157">
    <property type="entry name" value="ZINC_FINGER_C2H2_2"/>
    <property type="match status" value="6"/>
</dbReference>
<evidence type="ECO:0000256" key="5">
    <source>
        <dbReference type="PROSITE-ProRule" id="PRU00042"/>
    </source>
</evidence>
<dbReference type="EMBL" id="UFQS01001683">
    <property type="protein sequence ID" value="SSX11845.1"/>
    <property type="molecule type" value="Genomic_DNA"/>
</dbReference>
<protein>
    <submittedName>
        <fullName evidence="9">CSON003606 protein</fullName>
    </submittedName>
</protein>